<accession>A0A1R3GV85</accession>
<evidence type="ECO:0000313" key="2">
    <source>
        <dbReference type="EMBL" id="OMO62038.1"/>
    </source>
</evidence>
<proteinExistence type="predicted"/>
<dbReference type="AlphaFoldDB" id="A0A1R3GV85"/>
<organism evidence="2 3">
    <name type="scientific">Corchorus olitorius</name>
    <dbReference type="NCBI Taxonomy" id="93759"/>
    <lineage>
        <taxon>Eukaryota</taxon>
        <taxon>Viridiplantae</taxon>
        <taxon>Streptophyta</taxon>
        <taxon>Embryophyta</taxon>
        <taxon>Tracheophyta</taxon>
        <taxon>Spermatophyta</taxon>
        <taxon>Magnoliopsida</taxon>
        <taxon>eudicotyledons</taxon>
        <taxon>Gunneridae</taxon>
        <taxon>Pentapetalae</taxon>
        <taxon>rosids</taxon>
        <taxon>malvids</taxon>
        <taxon>Malvales</taxon>
        <taxon>Malvaceae</taxon>
        <taxon>Grewioideae</taxon>
        <taxon>Apeibeae</taxon>
        <taxon>Corchorus</taxon>
    </lineage>
</organism>
<keyword evidence="1" id="KW-1133">Transmembrane helix</keyword>
<dbReference type="Proteomes" id="UP000187203">
    <property type="component" value="Unassembled WGS sequence"/>
</dbReference>
<comment type="caution">
    <text evidence="2">The sequence shown here is derived from an EMBL/GenBank/DDBJ whole genome shotgun (WGS) entry which is preliminary data.</text>
</comment>
<feature type="transmembrane region" description="Helical" evidence="1">
    <location>
        <begin position="59"/>
        <end position="79"/>
    </location>
</feature>
<reference evidence="3" key="1">
    <citation type="submission" date="2013-09" db="EMBL/GenBank/DDBJ databases">
        <title>Corchorus olitorius genome sequencing.</title>
        <authorList>
            <person name="Alam M."/>
            <person name="Haque M.S."/>
            <person name="Islam M.S."/>
            <person name="Emdad E.M."/>
            <person name="Islam M.M."/>
            <person name="Ahmed B."/>
            <person name="Halim A."/>
            <person name="Hossen Q.M.M."/>
            <person name="Hossain M.Z."/>
            <person name="Ahmed R."/>
            <person name="Khan M.M."/>
            <person name="Islam R."/>
            <person name="Rashid M.M."/>
            <person name="Khan S.A."/>
            <person name="Rahman M.S."/>
            <person name="Alam M."/>
            <person name="Yahiya A.S."/>
            <person name="Khan M.S."/>
            <person name="Azam M.S."/>
            <person name="Haque T."/>
            <person name="Lashkar M.Z.H."/>
            <person name="Akhand A.I."/>
            <person name="Morshed G."/>
            <person name="Roy S."/>
            <person name="Uddin K.S."/>
            <person name="Rabeya T."/>
            <person name="Hossain A.S."/>
            <person name="Chowdhury A."/>
            <person name="Snigdha A.R."/>
            <person name="Mortoza M.S."/>
            <person name="Matin S.A."/>
            <person name="Hoque S.M.E."/>
            <person name="Islam M.K."/>
            <person name="Roy D.K."/>
            <person name="Haider R."/>
            <person name="Moosa M.M."/>
            <person name="Elias S.M."/>
            <person name="Hasan A.M."/>
            <person name="Jahan S."/>
            <person name="Shafiuddin M."/>
            <person name="Mahmood N."/>
            <person name="Shommy N.S."/>
        </authorList>
    </citation>
    <scope>NUCLEOTIDE SEQUENCE [LARGE SCALE GENOMIC DNA]</scope>
    <source>
        <strain evidence="3">cv. O-4</strain>
    </source>
</reference>
<keyword evidence="3" id="KW-1185">Reference proteome</keyword>
<evidence type="ECO:0000256" key="1">
    <source>
        <dbReference type="SAM" id="Phobius"/>
    </source>
</evidence>
<sequence length="87" mass="9520">MKLSQVQDIVSYRVAIWCKAKWPHSATTVDEILRLPDSISLAAKEVSNRAQVTWEAPPVGGLIGFLRILIGLLVGVGCFNRGFQLGL</sequence>
<protein>
    <submittedName>
        <fullName evidence="2">Uncharacterized protein</fullName>
    </submittedName>
</protein>
<evidence type="ECO:0000313" key="3">
    <source>
        <dbReference type="Proteomes" id="UP000187203"/>
    </source>
</evidence>
<gene>
    <name evidence="2" type="ORF">COLO4_33259</name>
</gene>
<dbReference type="EMBL" id="AWUE01021504">
    <property type="protein sequence ID" value="OMO62038.1"/>
    <property type="molecule type" value="Genomic_DNA"/>
</dbReference>
<keyword evidence="1" id="KW-0812">Transmembrane</keyword>
<name>A0A1R3GV85_9ROSI</name>
<keyword evidence="1" id="KW-0472">Membrane</keyword>